<evidence type="ECO:0000256" key="2">
    <source>
        <dbReference type="ARBA" id="ARBA00008896"/>
    </source>
</evidence>
<evidence type="ECO:0000256" key="1">
    <source>
        <dbReference type="ARBA" id="ARBA00004852"/>
    </source>
</evidence>
<dbReference type="HAMAP" id="MF_00001">
    <property type="entry name" value="Asp_carb_tr"/>
    <property type="match status" value="1"/>
</dbReference>
<feature type="binding site" evidence="7">
    <location>
        <position position="264"/>
    </location>
    <ligand>
        <name>carbamoyl phosphate</name>
        <dbReference type="ChEBI" id="CHEBI:58228"/>
    </ligand>
</feature>
<dbReference type="GO" id="GO:0006520">
    <property type="term" value="P:amino acid metabolic process"/>
    <property type="evidence" value="ECO:0007669"/>
    <property type="project" value="InterPro"/>
</dbReference>
<dbReference type="GO" id="GO:0016597">
    <property type="term" value="F:amino acid binding"/>
    <property type="evidence" value="ECO:0007669"/>
    <property type="project" value="InterPro"/>
</dbReference>
<dbReference type="PANTHER" id="PTHR45753:SF6">
    <property type="entry name" value="ASPARTATE CARBAMOYLTRANSFERASE"/>
    <property type="match status" value="1"/>
</dbReference>
<gene>
    <name evidence="7 10" type="primary">pyrB</name>
    <name evidence="10" type="ORF">Epro_0636</name>
</gene>
<dbReference type="Proteomes" id="UP000035337">
    <property type="component" value="Chromosome"/>
</dbReference>
<dbReference type="Pfam" id="PF00185">
    <property type="entry name" value="OTCace"/>
    <property type="match status" value="1"/>
</dbReference>
<dbReference type="GO" id="GO:0044205">
    <property type="term" value="P:'de novo' UMP biosynthetic process"/>
    <property type="evidence" value="ECO:0007669"/>
    <property type="project" value="UniProtKB-UniRule"/>
</dbReference>
<dbReference type="PATRIC" id="fig|1408281.3.peg.651"/>
<comment type="similarity">
    <text evidence="2 7">Belongs to the aspartate/ornithine carbamoyltransferase superfamily. ATCase family.</text>
</comment>
<feature type="binding site" evidence="7">
    <location>
        <position position="136"/>
    </location>
    <ligand>
        <name>carbamoyl phosphate</name>
        <dbReference type="ChEBI" id="CHEBI:58228"/>
    </ligand>
</feature>
<feature type="binding site" evidence="7">
    <location>
        <position position="58"/>
    </location>
    <ligand>
        <name>carbamoyl phosphate</name>
        <dbReference type="ChEBI" id="CHEBI:58228"/>
    </ligand>
</feature>
<dbReference type="PROSITE" id="PS00097">
    <property type="entry name" value="CARBAMOYLTRANSFERASE"/>
    <property type="match status" value="1"/>
</dbReference>
<evidence type="ECO:0000256" key="7">
    <source>
        <dbReference type="HAMAP-Rule" id="MF_00001"/>
    </source>
</evidence>
<dbReference type="InterPro" id="IPR036901">
    <property type="entry name" value="Asp/Orn_carbamoylTrfase_sf"/>
</dbReference>
<dbReference type="UniPathway" id="UPA00070">
    <property type="reaction ID" value="UER00116"/>
</dbReference>
<feature type="domain" description="Aspartate/ornithine carbamoyltransferase carbamoyl-P binding" evidence="9">
    <location>
        <begin position="6"/>
        <end position="149"/>
    </location>
</feature>
<evidence type="ECO:0000313" key="10">
    <source>
        <dbReference type="EMBL" id="AKL98015.1"/>
    </source>
</evidence>
<dbReference type="KEGG" id="epo:Epro_0636"/>
<dbReference type="GO" id="GO:0005829">
    <property type="term" value="C:cytosol"/>
    <property type="evidence" value="ECO:0007669"/>
    <property type="project" value="TreeGrafter"/>
</dbReference>
<feature type="binding site" evidence="7">
    <location>
        <position position="169"/>
    </location>
    <ligand>
        <name>L-aspartate</name>
        <dbReference type="ChEBI" id="CHEBI:29991"/>
    </ligand>
</feature>
<dbReference type="PRINTS" id="PR00101">
    <property type="entry name" value="ATCASE"/>
</dbReference>
<dbReference type="InterPro" id="IPR002082">
    <property type="entry name" value="Asp_carbamoyltransf"/>
</dbReference>
<feature type="binding site" evidence="7">
    <location>
        <position position="86"/>
    </location>
    <ligand>
        <name>L-aspartate</name>
        <dbReference type="ChEBI" id="CHEBI:29991"/>
    </ligand>
</feature>
<accession>A0A0G3WJG6</accession>
<dbReference type="OrthoDB" id="9774690at2"/>
<keyword evidence="4 7" id="KW-0665">Pyrimidine biosynthesis</keyword>
<evidence type="ECO:0000256" key="6">
    <source>
        <dbReference type="ARBA" id="ARBA00048859"/>
    </source>
</evidence>
<comment type="function">
    <text evidence="5 7">Catalyzes the condensation of carbamoyl phosphate and aspartate to form carbamoyl aspartate and inorganic phosphate, the committed step in the de novo pyrimidine nucleotide biosynthesis pathway.</text>
</comment>
<feature type="binding site" evidence="7">
    <location>
        <position position="265"/>
    </location>
    <ligand>
        <name>carbamoyl phosphate</name>
        <dbReference type="ChEBI" id="CHEBI:58228"/>
    </ligand>
</feature>
<feature type="binding site" evidence="7">
    <location>
        <position position="108"/>
    </location>
    <ligand>
        <name>carbamoyl phosphate</name>
        <dbReference type="ChEBI" id="CHEBI:58228"/>
    </ligand>
</feature>
<evidence type="ECO:0000256" key="5">
    <source>
        <dbReference type="ARBA" id="ARBA00043884"/>
    </source>
</evidence>
<dbReference type="NCBIfam" id="TIGR00670">
    <property type="entry name" value="asp_carb_tr"/>
    <property type="match status" value="1"/>
</dbReference>
<dbReference type="FunFam" id="3.40.50.1370:FF:000007">
    <property type="entry name" value="Aspartate carbamoyltransferase"/>
    <property type="match status" value="1"/>
</dbReference>
<comment type="catalytic activity">
    <reaction evidence="6 7">
        <text>carbamoyl phosphate + L-aspartate = N-carbamoyl-L-aspartate + phosphate + H(+)</text>
        <dbReference type="Rhea" id="RHEA:20013"/>
        <dbReference type="ChEBI" id="CHEBI:15378"/>
        <dbReference type="ChEBI" id="CHEBI:29991"/>
        <dbReference type="ChEBI" id="CHEBI:32814"/>
        <dbReference type="ChEBI" id="CHEBI:43474"/>
        <dbReference type="ChEBI" id="CHEBI:58228"/>
        <dbReference type="EC" id="2.1.3.2"/>
    </reaction>
</comment>
<dbReference type="STRING" id="1408281.Epro_0636"/>
<organism evidence="10 11">
    <name type="scientific">Endomicrobium proavitum</name>
    <dbReference type="NCBI Taxonomy" id="1408281"/>
    <lineage>
        <taxon>Bacteria</taxon>
        <taxon>Pseudomonadati</taxon>
        <taxon>Elusimicrobiota</taxon>
        <taxon>Endomicrobiia</taxon>
        <taxon>Endomicrobiales</taxon>
        <taxon>Endomicrobiaceae</taxon>
        <taxon>Endomicrobium</taxon>
    </lineage>
</organism>
<dbReference type="GO" id="GO:0006207">
    <property type="term" value="P:'de novo' pyrimidine nucleobase biosynthetic process"/>
    <property type="evidence" value="ECO:0007669"/>
    <property type="project" value="InterPro"/>
</dbReference>
<keyword evidence="3 7" id="KW-0808">Transferase</keyword>
<dbReference type="PRINTS" id="PR00100">
    <property type="entry name" value="AOTCASE"/>
</dbReference>
<proteinExistence type="inferred from homology"/>
<evidence type="ECO:0000256" key="3">
    <source>
        <dbReference type="ARBA" id="ARBA00022679"/>
    </source>
</evidence>
<evidence type="ECO:0000256" key="4">
    <source>
        <dbReference type="ARBA" id="ARBA00022975"/>
    </source>
</evidence>
<feature type="binding site" evidence="7">
    <location>
        <position position="59"/>
    </location>
    <ligand>
        <name>carbamoyl phosphate</name>
        <dbReference type="ChEBI" id="CHEBI:58228"/>
    </ligand>
</feature>
<dbReference type="Gene3D" id="3.40.50.1370">
    <property type="entry name" value="Aspartate/ornithine carbamoyltransferase"/>
    <property type="match status" value="2"/>
</dbReference>
<comment type="subunit">
    <text evidence="7">Heterododecamer (2C3:3R2) of six catalytic PyrB chains organized as two trimers (C3), and six regulatory PyrI chains organized as three dimers (R2).</text>
</comment>
<evidence type="ECO:0000259" key="9">
    <source>
        <dbReference type="Pfam" id="PF02729"/>
    </source>
</evidence>
<dbReference type="Pfam" id="PF02729">
    <property type="entry name" value="OTCace_N"/>
    <property type="match status" value="1"/>
</dbReference>
<evidence type="ECO:0000259" key="8">
    <source>
        <dbReference type="Pfam" id="PF00185"/>
    </source>
</evidence>
<dbReference type="InterPro" id="IPR006132">
    <property type="entry name" value="Asp/Orn_carbamoyltranf_P-bd"/>
</dbReference>
<feature type="binding site" evidence="7">
    <location>
        <position position="139"/>
    </location>
    <ligand>
        <name>carbamoyl phosphate</name>
        <dbReference type="ChEBI" id="CHEBI:58228"/>
    </ligand>
</feature>
<dbReference type="PANTHER" id="PTHR45753">
    <property type="entry name" value="ORNITHINE CARBAMOYLTRANSFERASE, MITOCHONDRIAL"/>
    <property type="match status" value="1"/>
</dbReference>
<dbReference type="SUPFAM" id="SSF53671">
    <property type="entry name" value="Aspartate/ornithine carbamoyltransferase"/>
    <property type="match status" value="1"/>
</dbReference>
<dbReference type="EMBL" id="CP009498">
    <property type="protein sequence ID" value="AKL98015.1"/>
    <property type="molecule type" value="Genomic_DNA"/>
</dbReference>
<feature type="domain" description="Aspartate/ornithine carbamoyltransferase Asp/Orn-binding" evidence="8">
    <location>
        <begin position="155"/>
        <end position="302"/>
    </location>
</feature>
<dbReference type="AlphaFoldDB" id="A0A0G3WJG6"/>
<dbReference type="RefSeq" id="WP_052570547.1">
    <property type="nucleotide sequence ID" value="NZ_CP009498.1"/>
</dbReference>
<reference evidence="10 11" key="1">
    <citation type="submission" date="2014-09" db="EMBL/GenBank/DDBJ databases">
        <title>Complete genome sequence of Endomicrobium proavitum.</title>
        <authorList>
            <person name="Zheng H."/>
        </authorList>
    </citation>
    <scope>NUCLEOTIDE SEQUENCE [LARGE SCALE GENOMIC DNA]</scope>
    <source>
        <strain evidence="10 11">Rsa215</strain>
    </source>
</reference>
<name>A0A0G3WJG6_9BACT</name>
<protein>
    <recommendedName>
        <fullName evidence="7">Aspartate carbamoyltransferase</fullName>
        <ecNumber evidence="7">2.1.3.2</ecNumber>
    </recommendedName>
    <alternativeName>
        <fullName evidence="7">Aspartate transcarbamylase</fullName>
        <shortName evidence="7">ATCase</shortName>
    </alternativeName>
</protein>
<comment type="pathway">
    <text evidence="1 7">Pyrimidine metabolism; UMP biosynthesis via de novo pathway; (S)-dihydroorotate from bicarbonate: step 2/3.</text>
</comment>
<dbReference type="EC" id="2.1.3.2" evidence="7"/>
<dbReference type="InterPro" id="IPR006131">
    <property type="entry name" value="Asp_carbamoyltransf_Asp/Orn-bd"/>
</dbReference>
<evidence type="ECO:0000313" key="11">
    <source>
        <dbReference type="Proteomes" id="UP000035337"/>
    </source>
</evidence>
<keyword evidence="11" id="KW-1185">Reference proteome</keyword>
<dbReference type="GO" id="GO:0004070">
    <property type="term" value="F:aspartate carbamoyltransferase activity"/>
    <property type="evidence" value="ECO:0007669"/>
    <property type="project" value="UniProtKB-UniRule"/>
</dbReference>
<sequence>MSLNRKDLLGLEHLDKKDLQTVLDSVKPFKSLFTRSVKKAPTLIGKTVVTLFYEPSTRTRTSFEIAAKRLSADVVNIAVNASSVVKGESLIDTGKTLEAMKADYIIIRHSLAGAPDILARNLNASIINAGDGFHEHPTQGLLDLYTMYEKKKKIEGLKVLLVGDILHSRVAKSNIWALTKMGAQVAVAGPPTLMPSKIEELGVKVYYNLDEAIKEADVVNILRIQLERQQENLFPSVHEYVELYQLTKDRLAKAKPNVLIMHPGPMNRGIEISSEVADSPNAVINEQVTNGIAVRMAVLYLLKPNKARKYASSN</sequence>
<feature type="binding site" evidence="7">
    <location>
        <position position="223"/>
    </location>
    <ligand>
        <name>L-aspartate</name>
        <dbReference type="ChEBI" id="CHEBI:29991"/>
    </ligand>
</feature>
<dbReference type="NCBIfam" id="NF002032">
    <property type="entry name" value="PRK00856.1"/>
    <property type="match status" value="1"/>
</dbReference>
<dbReference type="InterPro" id="IPR006130">
    <property type="entry name" value="Asp/Orn_carbamoylTrfase"/>
</dbReference>